<organism evidence="1 2">
    <name type="scientific">Geobacter hydrogenophilus</name>
    <dbReference type="NCBI Taxonomy" id="40983"/>
    <lineage>
        <taxon>Bacteria</taxon>
        <taxon>Pseudomonadati</taxon>
        <taxon>Thermodesulfobacteriota</taxon>
        <taxon>Desulfuromonadia</taxon>
        <taxon>Geobacterales</taxon>
        <taxon>Geobacteraceae</taxon>
        <taxon>Geobacter</taxon>
    </lineage>
</organism>
<dbReference type="InterPro" id="IPR011990">
    <property type="entry name" value="TPR-like_helical_dom_sf"/>
</dbReference>
<accession>A0A9W6FZY1</accession>
<dbReference type="AlphaFoldDB" id="A0A9W6FZY1"/>
<sequence>MEKYLVGRAQGDLPAALTSFRASLAIRERLAKADPGNAGWQRDLIVSYVKLSEATNDSSYAAKALDIALEMQKRDTLAPSDTWIIEELKRRAVR</sequence>
<dbReference type="RefSeq" id="WP_214185571.1">
    <property type="nucleotide sequence ID" value="NZ_BSDS01000001.1"/>
</dbReference>
<evidence type="ECO:0000313" key="2">
    <source>
        <dbReference type="Proteomes" id="UP001144352"/>
    </source>
</evidence>
<comment type="caution">
    <text evidence="1">The sequence shown here is derived from an EMBL/GenBank/DDBJ whole genome shotgun (WGS) entry which is preliminary data.</text>
</comment>
<dbReference type="EMBL" id="BSDS01000001">
    <property type="protein sequence ID" value="GLI37946.1"/>
    <property type="molecule type" value="Genomic_DNA"/>
</dbReference>
<keyword evidence="2" id="KW-1185">Reference proteome</keyword>
<evidence type="ECO:0000313" key="1">
    <source>
        <dbReference type="EMBL" id="GLI37946.1"/>
    </source>
</evidence>
<proteinExistence type="predicted"/>
<name>A0A9W6FZY1_9BACT</name>
<dbReference type="Gene3D" id="1.25.40.10">
    <property type="entry name" value="Tetratricopeptide repeat domain"/>
    <property type="match status" value="1"/>
</dbReference>
<reference evidence="1" key="1">
    <citation type="submission" date="2022-12" db="EMBL/GenBank/DDBJ databases">
        <title>Reference genome sequencing for broad-spectrum identification of bacterial and archaeal isolates by mass spectrometry.</title>
        <authorList>
            <person name="Sekiguchi Y."/>
            <person name="Tourlousse D.M."/>
        </authorList>
    </citation>
    <scope>NUCLEOTIDE SEQUENCE</scope>
    <source>
        <strain evidence="1">H2</strain>
    </source>
</reference>
<gene>
    <name evidence="1" type="ORF">GHYDROH2_14470</name>
</gene>
<dbReference type="Proteomes" id="UP001144352">
    <property type="component" value="Unassembled WGS sequence"/>
</dbReference>
<protein>
    <submittedName>
        <fullName evidence="1">Uncharacterized protein</fullName>
    </submittedName>
</protein>